<dbReference type="Proteomes" id="UP000295680">
    <property type="component" value="Unassembled WGS sequence"/>
</dbReference>
<keyword evidence="2" id="KW-1185">Reference proteome</keyword>
<proteinExistence type="predicted"/>
<dbReference type="OrthoDB" id="3197455at2"/>
<dbReference type="RefSeq" id="WP_132113755.1">
    <property type="nucleotide sequence ID" value="NZ_SLWS01000002.1"/>
</dbReference>
<organism evidence="1 2">
    <name type="scientific">Actinocrispum wychmicini</name>
    <dbReference type="NCBI Taxonomy" id="1213861"/>
    <lineage>
        <taxon>Bacteria</taxon>
        <taxon>Bacillati</taxon>
        <taxon>Actinomycetota</taxon>
        <taxon>Actinomycetes</taxon>
        <taxon>Pseudonocardiales</taxon>
        <taxon>Pseudonocardiaceae</taxon>
        <taxon>Actinocrispum</taxon>
    </lineage>
</organism>
<name>A0A4R2JXT8_9PSEU</name>
<protein>
    <submittedName>
        <fullName evidence="1">Uncharacterized protein</fullName>
    </submittedName>
</protein>
<dbReference type="AlphaFoldDB" id="A0A4R2JXT8"/>
<evidence type="ECO:0000313" key="2">
    <source>
        <dbReference type="Proteomes" id="UP000295680"/>
    </source>
</evidence>
<gene>
    <name evidence="1" type="ORF">EV192_102313</name>
</gene>
<comment type="caution">
    <text evidence="1">The sequence shown here is derived from an EMBL/GenBank/DDBJ whole genome shotgun (WGS) entry which is preliminary data.</text>
</comment>
<sequence length="309" mass="34548">MLSRLVASRVSSTVRILRGQVRAFDENFPEWQYSPNARTEWVDRVAVLLVLSLISGRCGCGHHVRSCRPTSTSCRCCVRGHALRAWDPAEVQLGVFLANAVRGSADTRSRSGTPVRVVWGDAFSRSMLRPVLDRAGLEPMVVGDVEVRRCAMCAHRFERPAGVDACSECGHADTAKLNRREVRRHVLLYPGAGGYQRVRRVLCRECGGYFDAARVERGKGCPLKQCRHTRQLRCATRGCGQWREVDDLMSRCEGCRGYLTVRCPGCPASWTVGEVLRDSGSCRRCGHGLLEALDERKLALCRTQEVWVR</sequence>
<reference evidence="1 2" key="1">
    <citation type="submission" date="2019-03" db="EMBL/GenBank/DDBJ databases">
        <title>Genomic Encyclopedia of Type Strains, Phase IV (KMG-IV): sequencing the most valuable type-strain genomes for metagenomic binning, comparative biology and taxonomic classification.</title>
        <authorList>
            <person name="Goeker M."/>
        </authorList>
    </citation>
    <scope>NUCLEOTIDE SEQUENCE [LARGE SCALE GENOMIC DNA]</scope>
    <source>
        <strain evidence="1 2">DSM 45934</strain>
    </source>
</reference>
<accession>A0A4R2JXT8</accession>
<dbReference type="EMBL" id="SLWS01000002">
    <property type="protein sequence ID" value="TCO62176.1"/>
    <property type="molecule type" value="Genomic_DNA"/>
</dbReference>
<evidence type="ECO:0000313" key="1">
    <source>
        <dbReference type="EMBL" id="TCO62176.1"/>
    </source>
</evidence>